<comment type="caution">
    <text evidence="2">The sequence shown here is derived from an EMBL/GenBank/DDBJ whole genome shotgun (WGS) entry which is preliminary data.</text>
</comment>
<dbReference type="Proteomes" id="UP000494106">
    <property type="component" value="Unassembled WGS sequence"/>
</dbReference>
<dbReference type="EMBL" id="CADEBC010000574">
    <property type="protein sequence ID" value="CAB3255336.1"/>
    <property type="molecule type" value="Genomic_DNA"/>
</dbReference>
<feature type="region of interest" description="Disordered" evidence="1">
    <location>
        <begin position="1"/>
        <end position="22"/>
    </location>
</feature>
<gene>
    <name evidence="2" type="ORF">APLA_LOCUS14858</name>
</gene>
<name>A0A8S1AZI5_ARCPL</name>
<proteinExistence type="predicted"/>
<accession>A0A8S1AZI5</accession>
<organism evidence="2 3">
    <name type="scientific">Arctia plantaginis</name>
    <name type="common">Wood tiger moth</name>
    <name type="synonym">Phalaena plantaginis</name>
    <dbReference type="NCBI Taxonomy" id="874455"/>
    <lineage>
        <taxon>Eukaryota</taxon>
        <taxon>Metazoa</taxon>
        <taxon>Ecdysozoa</taxon>
        <taxon>Arthropoda</taxon>
        <taxon>Hexapoda</taxon>
        <taxon>Insecta</taxon>
        <taxon>Pterygota</taxon>
        <taxon>Neoptera</taxon>
        <taxon>Endopterygota</taxon>
        <taxon>Lepidoptera</taxon>
        <taxon>Glossata</taxon>
        <taxon>Ditrysia</taxon>
        <taxon>Noctuoidea</taxon>
        <taxon>Erebidae</taxon>
        <taxon>Arctiinae</taxon>
        <taxon>Arctia</taxon>
    </lineage>
</organism>
<sequence>MVRIAGSASQKASESRDIRRSDFVSGVDDALSESSRIITGCLKPTPLSMVNPLAGIVPPDVQRKIACAVEKQYQNNDSRHPLYHYNMPPAA</sequence>
<protein>
    <submittedName>
        <fullName evidence="2">Uncharacterized protein</fullName>
    </submittedName>
</protein>
<reference evidence="2 3" key="1">
    <citation type="submission" date="2020-04" db="EMBL/GenBank/DDBJ databases">
        <authorList>
            <person name="Wallbank WR R."/>
            <person name="Pardo Diaz C."/>
            <person name="Kozak K."/>
            <person name="Martin S."/>
            <person name="Jiggins C."/>
            <person name="Moest M."/>
            <person name="Warren A I."/>
            <person name="Byers J.R.P. K."/>
            <person name="Montejo-Kovacevich G."/>
            <person name="Yen C E."/>
        </authorList>
    </citation>
    <scope>NUCLEOTIDE SEQUENCE [LARGE SCALE GENOMIC DNA]</scope>
</reference>
<evidence type="ECO:0000313" key="2">
    <source>
        <dbReference type="EMBL" id="CAB3255336.1"/>
    </source>
</evidence>
<evidence type="ECO:0000256" key="1">
    <source>
        <dbReference type="SAM" id="MobiDB-lite"/>
    </source>
</evidence>
<evidence type="ECO:0000313" key="3">
    <source>
        <dbReference type="Proteomes" id="UP000494106"/>
    </source>
</evidence>
<dbReference type="OrthoDB" id="409048at2759"/>
<keyword evidence="3" id="KW-1185">Reference proteome</keyword>
<dbReference type="AlphaFoldDB" id="A0A8S1AZI5"/>
<feature type="compositionally biased region" description="Basic and acidic residues" evidence="1">
    <location>
        <begin position="13"/>
        <end position="22"/>
    </location>
</feature>